<name>A0A1Y3GET2_9EURY</name>
<comment type="caution">
    <text evidence="4">The sequence shown here is derived from an EMBL/GenBank/DDBJ whole genome shotgun (WGS) entry which is preliminary data.</text>
</comment>
<keyword evidence="1 2" id="KW-0129">CBS domain</keyword>
<protein>
    <submittedName>
        <fullName evidence="4">CBS domain containing protein</fullName>
    </submittedName>
</protein>
<keyword evidence="5" id="KW-1185">Reference proteome</keyword>
<dbReference type="InterPro" id="IPR051257">
    <property type="entry name" value="Diverse_CBS-Domain"/>
</dbReference>
<dbReference type="Proteomes" id="UP000195137">
    <property type="component" value="Unassembled WGS sequence"/>
</dbReference>
<evidence type="ECO:0000313" key="4">
    <source>
        <dbReference type="EMBL" id="OUJ18694.1"/>
    </source>
</evidence>
<dbReference type="OrthoDB" id="8919at2157"/>
<feature type="domain" description="CBS" evidence="3">
    <location>
        <begin position="68"/>
        <end position="128"/>
    </location>
</feature>
<dbReference type="PANTHER" id="PTHR43080:SF2">
    <property type="entry name" value="CBS DOMAIN-CONTAINING PROTEIN"/>
    <property type="match status" value="1"/>
</dbReference>
<evidence type="ECO:0000256" key="2">
    <source>
        <dbReference type="PROSITE-ProRule" id="PRU00703"/>
    </source>
</evidence>
<dbReference type="RefSeq" id="WP_086636762.1">
    <property type="nucleotide sequence ID" value="NZ_MRZU01000003.1"/>
</dbReference>
<gene>
    <name evidence="4" type="ORF">AMET1_0342</name>
</gene>
<sequence length="259" mass="28758">MKVKKVMENSPLYVKESDFITKARQVLRDNQLRALPVIDDNDNVSGVLTRDGVLKVTSNKSNVTVKGFTKNIDLLTPENTIEDAGKLILEYNIDSIPITKTRSNRVLVGVVNIHDLFNSISNKQLNPEKKVVDIMNPKVETAEHNEQVSSCWRRMLNTGLSGFPVLKNDRLIGIITKGDVIQAGHARFSRGGKTSGGSTDKTKITRLMSTPVTTVSPETQVKKAFEKMKNKNIGRLPVVKDDTVVGIVDRYDVLKPYLG</sequence>
<dbReference type="AlphaFoldDB" id="A0A1Y3GET2"/>
<evidence type="ECO:0000256" key="1">
    <source>
        <dbReference type="ARBA" id="ARBA00023122"/>
    </source>
</evidence>
<dbReference type="SMART" id="SM00116">
    <property type="entry name" value="CBS"/>
    <property type="match status" value="4"/>
</dbReference>
<dbReference type="CDD" id="cd02205">
    <property type="entry name" value="CBS_pair_SF"/>
    <property type="match status" value="2"/>
</dbReference>
<dbReference type="SUPFAM" id="SSF54631">
    <property type="entry name" value="CBS-domain pair"/>
    <property type="match status" value="2"/>
</dbReference>
<dbReference type="EMBL" id="MRZU01000003">
    <property type="protein sequence ID" value="OUJ18694.1"/>
    <property type="molecule type" value="Genomic_DNA"/>
</dbReference>
<accession>A0A1Y3GET2</accession>
<feature type="domain" description="CBS" evidence="3">
    <location>
        <begin position="208"/>
        <end position="259"/>
    </location>
</feature>
<dbReference type="Gene3D" id="3.10.580.10">
    <property type="entry name" value="CBS-domain"/>
    <property type="match status" value="2"/>
</dbReference>
<dbReference type="InterPro" id="IPR046342">
    <property type="entry name" value="CBS_dom_sf"/>
</dbReference>
<evidence type="ECO:0000313" key="5">
    <source>
        <dbReference type="Proteomes" id="UP000195137"/>
    </source>
</evidence>
<proteinExistence type="predicted"/>
<dbReference type="InterPro" id="IPR000644">
    <property type="entry name" value="CBS_dom"/>
</dbReference>
<evidence type="ECO:0000259" key="3">
    <source>
        <dbReference type="PROSITE" id="PS51371"/>
    </source>
</evidence>
<organism evidence="4 5">
    <name type="scientific">Methanonatronarchaeum thermophilum</name>
    <dbReference type="NCBI Taxonomy" id="1927129"/>
    <lineage>
        <taxon>Archaea</taxon>
        <taxon>Methanobacteriati</taxon>
        <taxon>Methanobacteriota</taxon>
        <taxon>Methanonatronarchaeia</taxon>
        <taxon>Methanonatronarchaeales</taxon>
        <taxon>Methanonatronarchaeaceae</taxon>
        <taxon>Methanonatronarchaeum</taxon>
    </lineage>
</organism>
<dbReference type="Pfam" id="PF00571">
    <property type="entry name" value="CBS"/>
    <property type="match status" value="4"/>
</dbReference>
<dbReference type="PROSITE" id="PS51371">
    <property type="entry name" value="CBS"/>
    <property type="match status" value="4"/>
</dbReference>
<dbReference type="PANTHER" id="PTHR43080">
    <property type="entry name" value="CBS DOMAIN-CONTAINING PROTEIN CBSX3, MITOCHONDRIAL"/>
    <property type="match status" value="1"/>
</dbReference>
<feature type="domain" description="CBS" evidence="3">
    <location>
        <begin position="7"/>
        <end position="65"/>
    </location>
</feature>
<reference evidence="4 5" key="1">
    <citation type="submission" date="2016-12" db="EMBL/GenBank/DDBJ databases">
        <title>Discovery of methanogenic haloarchaea.</title>
        <authorList>
            <person name="Sorokin D.Y."/>
            <person name="Makarova K.S."/>
            <person name="Abbas B."/>
            <person name="Ferrer M."/>
            <person name="Golyshin P.N."/>
        </authorList>
    </citation>
    <scope>NUCLEOTIDE SEQUENCE [LARGE SCALE GENOMIC DNA]</scope>
    <source>
        <strain evidence="4">AMET1</strain>
    </source>
</reference>
<feature type="domain" description="CBS" evidence="3">
    <location>
        <begin position="135"/>
        <end position="194"/>
    </location>
</feature>